<gene>
    <name evidence="1" type="ORF">EKD02_07625</name>
</gene>
<dbReference type="AlphaFoldDB" id="A0A3S0LP66"/>
<comment type="caution">
    <text evidence="1">The sequence shown here is derived from an EMBL/GenBank/DDBJ whole genome shotgun (WGS) entry which is preliminary data.</text>
</comment>
<dbReference type="Gene3D" id="3.40.50.2000">
    <property type="entry name" value="Glycogen Phosphorylase B"/>
    <property type="match status" value="1"/>
</dbReference>
<reference evidence="1 2" key="1">
    <citation type="submission" date="2018-12" db="EMBL/GenBank/DDBJ databases">
        <authorList>
            <person name="Lunina O.N."/>
            <person name="Grouzdev D.S."/>
            <person name="Gorlenko V.M."/>
            <person name="Savvichev A.S."/>
        </authorList>
    </citation>
    <scope>NUCLEOTIDE SEQUENCE [LARGE SCALE GENOMIC DNA]</scope>
    <source>
        <strain evidence="1 2">BrKhr-17</strain>
    </source>
</reference>
<sequence length="351" mass="39927">MSTDPGKKKLIQHIHMSQRPRIHILWEFSDKPWGGGNQFLKALKTQFVAQGLNAETPETADVILFNSHQFQKQALQLKRKYPKKVFIHRVDGPLFHTRGDSGIATDRAIFYCNRLIADGTVFQSKWSRNESYRQGMGKNRHETCIINAPDPMIFHATQGRHQRADNKIRLIATTWSSNPRKGFDIFNYLDDHLDFSTYSMTFVGNTETSFRNINAISPQPSEKLADLLRGHDIFIAASQGEPCSNSFLEALHCGLPAVARNNSSYPELLNGNGLLFNGTEDVLQTIGNIARHIDAYRANINVLSMTEVATLYIDFITAIYRRVAERTYATKRLSPLSYLHARLLLKYLRKA</sequence>
<dbReference type="Pfam" id="PF13692">
    <property type="entry name" value="Glyco_trans_1_4"/>
    <property type="match status" value="1"/>
</dbReference>
<dbReference type="SUPFAM" id="SSF53756">
    <property type="entry name" value="UDP-Glycosyltransferase/glycogen phosphorylase"/>
    <property type="match status" value="1"/>
</dbReference>
<dbReference type="Proteomes" id="UP000279908">
    <property type="component" value="Unassembled WGS sequence"/>
</dbReference>
<proteinExistence type="predicted"/>
<evidence type="ECO:0000313" key="1">
    <source>
        <dbReference type="EMBL" id="RTY36805.1"/>
    </source>
</evidence>
<dbReference type="GO" id="GO:0016740">
    <property type="term" value="F:transferase activity"/>
    <property type="evidence" value="ECO:0007669"/>
    <property type="project" value="UniProtKB-KW"/>
</dbReference>
<dbReference type="EMBL" id="RXYK01000012">
    <property type="protein sequence ID" value="RTY36805.1"/>
    <property type="molecule type" value="Genomic_DNA"/>
</dbReference>
<name>A0A3S0LP66_CHLPH</name>
<keyword evidence="1" id="KW-0808">Transferase</keyword>
<protein>
    <submittedName>
        <fullName evidence="1">Glycosyltransferase</fullName>
    </submittedName>
</protein>
<organism evidence="1 2">
    <name type="scientific">Chlorobium phaeovibrioides</name>
    <dbReference type="NCBI Taxonomy" id="1094"/>
    <lineage>
        <taxon>Bacteria</taxon>
        <taxon>Pseudomonadati</taxon>
        <taxon>Chlorobiota</taxon>
        <taxon>Chlorobiia</taxon>
        <taxon>Chlorobiales</taxon>
        <taxon>Chlorobiaceae</taxon>
        <taxon>Chlorobium/Pelodictyon group</taxon>
        <taxon>Chlorobium</taxon>
    </lineage>
</organism>
<evidence type="ECO:0000313" key="2">
    <source>
        <dbReference type="Proteomes" id="UP000279908"/>
    </source>
</evidence>
<accession>A0A3S0LP66</accession>